<feature type="domain" description="UvrD-like helicase ATP-binding" evidence="12">
    <location>
        <begin position="55"/>
        <end position="368"/>
    </location>
</feature>
<keyword evidence="6" id="KW-0238">DNA-binding</keyword>
<dbReference type="GO" id="GO:0043138">
    <property type="term" value="F:3'-5' DNA helicase activity"/>
    <property type="evidence" value="ECO:0007669"/>
    <property type="project" value="UniProtKB-EC"/>
</dbReference>
<gene>
    <name evidence="13" type="primary">pcrA_2</name>
    <name evidence="13" type="ORF">CPLFYP93_02304</name>
</gene>
<keyword evidence="2 11" id="KW-0547">Nucleotide-binding</keyword>
<dbReference type="EMBL" id="CACRTV010000057">
    <property type="protein sequence ID" value="VYU44730.1"/>
    <property type="molecule type" value="Genomic_DNA"/>
</dbReference>
<dbReference type="Gene3D" id="3.40.50.300">
    <property type="entry name" value="P-loop containing nucleotide triphosphate hydrolases"/>
    <property type="match status" value="2"/>
</dbReference>
<dbReference type="InterPro" id="IPR014017">
    <property type="entry name" value="DNA_helicase_UvrD-like_C"/>
</dbReference>
<dbReference type="InterPro" id="IPR000212">
    <property type="entry name" value="DNA_helicase_UvrD/REP"/>
</dbReference>
<evidence type="ECO:0000256" key="5">
    <source>
        <dbReference type="ARBA" id="ARBA00022840"/>
    </source>
</evidence>
<dbReference type="Pfam" id="PF13361">
    <property type="entry name" value="UvrD_C"/>
    <property type="match status" value="1"/>
</dbReference>
<dbReference type="Gene3D" id="1.10.486.10">
    <property type="entry name" value="PCRA, domain 4"/>
    <property type="match status" value="1"/>
</dbReference>
<dbReference type="EC" id="5.6.2.4" evidence="9"/>
<dbReference type="Gene3D" id="1.10.10.160">
    <property type="match status" value="1"/>
</dbReference>
<dbReference type="InterPro" id="IPR027417">
    <property type="entry name" value="P-loop_NTPase"/>
</dbReference>
<name>A0A6N3EU59_9CLOT</name>
<keyword evidence="3 11" id="KW-0378">Hydrolase</keyword>
<accession>A0A6N3EU59</accession>
<dbReference type="RefSeq" id="WP_156561674.1">
    <property type="nucleotide sequence ID" value="NZ_CACRTV010000057.1"/>
</dbReference>
<dbReference type="AlphaFoldDB" id="A0A6N3EU59"/>
<organism evidence="13">
    <name type="scientific">Clostridium paraputrificum</name>
    <dbReference type="NCBI Taxonomy" id="29363"/>
    <lineage>
        <taxon>Bacteria</taxon>
        <taxon>Bacillati</taxon>
        <taxon>Bacillota</taxon>
        <taxon>Clostridia</taxon>
        <taxon>Eubacteriales</taxon>
        <taxon>Clostridiaceae</taxon>
        <taxon>Clostridium</taxon>
    </lineage>
</organism>
<evidence type="ECO:0000256" key="9">
    <source>
        <dbReference type="ARBA" id="ARBA00034808"/>
    </source>
</evidence>
<comment type="catalytic activity">
    <reaction evidence="8">
        <text>Couples ATP hydrolysis with the unwinding of duplex DNA by translocating in the 3'-5' direction.</text>
        <dbReference type="EC" id="5.6.2.4"/>
    </reaction>
</comment>
<feature type="binding site" evidence="11">
    <location>
        <begin position="76"/>
        <end position="83"/>
    </location>
    <ligand>
        <name>ATP</name>
        <dbReference type="ChEBI" id="CHEBI:30616"/>
    </ligand>
</feature>
<proteinExistence type="inferred from homology"/>
<dbReference type="GO" id="GO:0016787">
    <property type="term" value="F:hydrolase activity"/>
    <property type="evidence" value="ECO:0007669"/>
    <property type="project" value="UniProtKB-UniRule"/>
</dbReference>
<keyword evidence="5 11" id="KW-0067">ATP-binding</keyword>
<evidence type="ECO:0000256" key="3">
    <source>
        <dbReference type="ARBA" id="ARBA00022801"/>
    </source>
</evidence>
<evidence type="ECO:0000256" key="2">
    <source>
        <dbReference type="ARBA" id="ARBA00022741"/>
    </source>
</evidence>
<protein>
    <recommendedName>
        <fullName evidence="9">DNA 3'-5' helicase</fullName>
        <ecNumber evidence="9">5.6.2.4</ecNumber>
    </recommendedName>
</protein>
<keyword evidence="4 11" id="KW-0347">Helicase</keyword>
<dbReference type="GO" id="GO:0003677">
    <property type="term" value="F:DNA binding"/>
    <property type="evidence" value="ECO:0007669"/>
    <property type="project" value="UniProtKB-KW"/>
</dbReference>
<evidence type="ECO:0000259" key="12">
    <source>
        <dbReference type="PROSITE" id="PS51198"/>
    </source>
</evidence>
<comment type="similarity">
    <text evidence="1">Belongs to the helicase family. UvrD subfamily.</text>
</comment>
<evidence type="ECO:0000256" key="8">
    <source>
        <dbReference type="ARBA" id="ARBA00034617"/>
    </source>
</evidence>
<dbReference type="PANTHER" id="PTHR11070">
    <property type="entry name" value="UVRD / RECB / PCRA DNA HELICASE FAMILY MEMBER"/>
    <property type="match status" value="1"/>
</dbReference>
<keyword evidence="7" id="KW-0413">Isomerase</keyword>
<dbReference type="Pfam" id="PF00580">
    <property type="entry name" value="UvrD-helicase"/>
    <property type="match status" value="1"/>
</dbReference>
<evidence type="ECO:0000256" key="7">
    <source>
        <dbReference type="ARBA" id="ARBA00023235"/>
    </source>
</evidence>
<reference evidence="13" key="1">
    <citation type="submission" date="2019-11" db="EMBL/GenBank/DDBJ databases">
        <authorList>
            <person name="Feng L."/>
        </authorList>
    </citation>
    <scope>NUCLEOTIDE SEQUENCE</scope>
    <source>
        <strain evidence="13">CParaputrificumLFYP93</strain>
    </source>
</reference>
<evidence type="ECO:0000313" key="13">
    <source>
        <dbReference type="EMBL" id="VYU44730.1"/>
    </source>
</evidence>
<dbReference type="GO" id="GO:0000725">
    <property type="term" value="P:recombinational repair"/>
    <property type="evidence" value="ECO:0007669"/>
    <property type="project" value="TreeGrafter"/>
</dbReference>
<sequence>MNNDLVITKPLEVYCPNIDDLSVEEIMTYVTDDDAVLPKKKRRKLVEALYQVLGYNLEPDLLLALCDETKNMLILAPAGGGKTTGVSAKLLCEKIWRESRLRKGKVKGQNILCLVYNKENVRDIRERHASMVHRFKRLVTGVDYLDETVVASTIHSFCKAWIEDYELLCGISKFKFMEDSEKESLMKSSTKIMLKKFNSDLEVDDINLNLLSGLYNFMRESMMSYNDIVTNDKFIDLNLDVELVEGIFTTYDNVKKRKKRYDYTDQLTIFYNLVTGVYDTPGKQEHLEVLDRISKSYEIITADEFQDFTLLLQRILRIISQDARLICIGDDDQGIYGFRGADNNNILKFPQIFEDSKVFLLKTNRRCPRNVVDLSTTVISQNRSRFEKDIRAINPDGKIEFRGYNDRRGQFMAVVNLVKSMTEEERANTCICYRNRSSSTVLGDLLVENKVHFHMLSGIPPYSYPLYKAVFDVLRALRSGTNKQLLFNLYKCLPINRDEMASALKYNPEKNEATDGNMLIKLADIDFGNKVNNQQFNQALSLIKKISQNIDDLYLKDYIHALVNLIRKYYWEWQVKMRKLNVEDDIEYNKSLLNYLNVPKTFSEKYAEHEEVLAMLKRDNQYGNGVCLSTFHSLKGLEFDNVIIVDLQESIFPNQSLVESRPYDELTKTALIECETRLFYVAVTRTKKRLIMYYSNFDPSIYVTLLMNSEVKTKAARSIVKASAQEKLDAINSEIEKVVASDSFTDDDDDDFVDDFLDEEDEDIDELANENSSIIIANEDTGASMTLEEVKAKTKEELGEDKPIEPQRIGNFRQNLFNRYFGNE</sequence>
<dbReference type="GO" id="GO:0005524">
    <property type="term" value="F:ATP binding"/>
    <property type="evidence" value="ECO:0007669"/>
    <property type="project" value="UniProtKB-UniRule"/>
</dbReference>
<dbReference type="PANTHER" id="PTHR11070:SF2">
    <property type="entry name" value="ATP-DEPENDENT DNA HELICASE SRS2"/>
    <property type="match status" value="1"/>
</dbReference>
<dbReference type="PROSITE" id="PS51198">
    <property type="entry name" value="UVRD_HELICASE_ATP_BIND"/>
    <property type="match status" value="1"/>
</dbReference>
<evidence type="ECO:0000256" key="6">
    <source>
        <dbReference type="ARBA" id="ARBA00023125"/>
    </source>
</evidence>
<comment type="catalytic activity">
    <reaction evidence="10">
        <text>ATP + H2O = ADP + phosphate + H(+)</text>
        <dbReference type="Rhea" id="RHEA:13065"/>
        <dbReference type="ChEBI" id="CHEBI:15377"/>
        <dbReference type="ChEBI" id="CHEBI:15378"/>
        <dbReference type="ChEBI" id="CHEBI:30616"/>
        <dbReference type="ChEBI" id="CHEBI:43474"/>
        <dbReference type="ChEBI" id="CHEBI:456216"/>
        <dbReference type="EC" id="5.6.2.4"/>
    </reaction>
</comment>
<dbReference type="InterPro" id="IPR014016">
    <property type="entry name" value="UvrD-like_ATP-bd"/>
</dbReference>
<evidence type="ECO:0000256" key="1">
    <source>
        <dbReference type="ARBA" id="ARBA00009922"/>
    </source>
</evidence>
<dbReference type="InterPro" id="IPR013986">
    <property type="entry name" value="DExx_box_DNA_helicase_dom_sf"/>
</dbReference>
<dbReference type="SUPFAM" id="SSF52540">
    <property type="entry name" value="P-loop containing nucleoside triphosphate hydrolases"/>
    <property type="match status" value="1"/>
</dbReference>
<evidence type="ECO:0000256" key="11">
    <source>
        <dbReference type="PROSITE-ProRule" id="PRU00560"/>
    </source>
</evidence>
<evidence type="ECO:0000256" key="4">
    <source>
        <dbReference type="ARBA" id="ARBA00022806"/>
    </source>
</evidence>
<evidence type="ECO:0000256" key="10">
    <source>
        <dbReference type="ARBA" id="ARBA00048988"/>
    </source>
</evidence>